<keyword evidence="3 6" id="KW-0812">Transmembrane</keyword>
<gene>
    <name evidence="8" type="ORF">Q8791_21375</name>
</gene>
<evidence type="ECO:0000256" key="1">
    <source>
        <dbReference type="ARBA" id="ARBA00004651"/>
    </source>
</evidence>
<protein>
    <submittedName>
        <fullName evidence="8">Type II secretion system F family protein</fullName>
    </submittedName>
</protein>
<evidence type="ECO:0000256" key="3">
    <source>
        <dbReference type="ARBA" id="ARBA00022692"/>
    </source>
</evidence>
<keyword evidence="2" id="KW-1003">Cell membrane</keyword>
<evidence type="ECO:0000256" key="4">
    <source>
        <dbReference type="ARBA" id="ARBA00022989"/>
    </source>
</evidence>
<evidence type="ECO:0000259" key="7">
    <source>
        <dbReference type="Pfam" id="PF00482"/>
    </source>
</evidence>
<dbReference type="PANTHER" id="PTHR35007:SF4">
    <property type="entry name" value="CONSERVED TRANSMEMBRANE PROTEIN-RELATED"/>
    <property type="match status" value="1"/>
</dbReference>
<name>A0ABU7KC21_9ACTN</name>
<keyword evidence="4 6" id="KW-1133">Transmembrane helix</keyword>
<dbReference type="EMBL" id="JAUZMY010000022">
    <property type="protein sequence ID" value="MEE2039774.1"/>
    <property type="molecule type" value="Genomic_DNA"/>
</dbReference>
<dbReference type="Proteomes" id="UP001356095">
    <property type="component" value="Unassembled WGS sequence"/>
</dbReference>
<comment type="subcellular location">
    <subcellularLocation>
        <location evidence="1">Cell membrane</location>
        <topology evidence="1">Multi-pass membrane protein</topology>
    </subcellularLocation>
</comment>
<dbReference type="PANTHER" id="PTHR35007">
    <property type="entry name" value="INTEGRAL MEMBRANE PROTEIN-RELATED"/>
    <property type="match status" value="1"/>
</dbReference>
<evidence type="ECO:0000256" key="2">
    <source>
        <dbReference type="ARBA" id="ARBA00022475"/>
    </source>
</evidence>
<dbReference type="RefSeq" id="WP_330093530.1">
    <property type="nucleotide sequence ID" value="NZ_JAUZMY010000022.1"/>
</dbReference>
<keyword evidence="9" id="KW-1185">Reference proteome</keyword>
<dbReference type="InterPro" id="IPR018076">
    <property type="entry name" value="T2SS_GspF_dom"/>
</dbReference>
<feature type="domain" description="Type II secretion system protein GspF" evidence="7">
    <location>
        <begin position="75"/>
        <end position="187"/>
    </location>
</feature>
<proteinExistence type="predicted"/>
<evidence type="ECO:0000313" key="8">
    <source>
        <dbReference type="EMBL" id="MEE2039774.1"/>
    </source>
</evidence>
<feature type="transmembrane region" description="Helical" evidence="6">
    <location>
        <begin position="196"/>
        <end position="224"/>
    </location>
</feature>
<dbReference type="Pfam" id="PF00482">
    <property type="entry name" value="T2SSF"/>
    <property type="match status" value="1"/>
</dbReference>
<evidence type="ECO:0000256" key="6">
    <source>
        <dbReference type="SAM" id="Phobius"/>
    </source>
</evidence>
<evidence type="ECO:0000256" key="5">
    <source>
        <dbReference type="ARBA" id="ARBA00023136"/>
    </source>
</evidence>
<organism evidence="8 9">
    <name type="scientific">Nocardiopsis codii</name>
    <dbReference type="NCBI Taxonomy" id="3065942"/>
    <lineage>
        <taxon>Bacteria</taxon>
        <taxon>Bacillati</taxon>
        <taxon>Actinomycetota</taxon>
        <taxon>Actinomycetes</taxon>
        <taxon>Streptosporangiales</taxon>
        <taxon>Nocardiopsidaceae</taxon>
        <taxon>Nocardiopsis</taxon>
    </lineage>
</organism>
<accession>A0ABU7KC21</accession>
<keyword evidence="5 6" id="KW-0472">Membrane</keyword>
<reference evidence="8 9" key="1">
    <citation type="submission" date="2023-08" db="EMBL/GenBank/DDBJ databases">
        <authorList>
            <person name="Girao M."/>
            <person name="Carvalho M.F."/>
        </authorList>
    </citation>
    <scope>NUCLEOTIDE SEQUENCE [LARGE SCALE GENOMIC DNA]</scope>
    <source>
        <strain evidence="8 9">CT-R113</strain>
    </source>
</reference>
<comment type="caution">
    <text evidence="8">The sequence shown here is derived from an EMBL/GenBank/DDBJ whole genome shotgun (WGS) entry which is preliminary data.</text>
</comment>
<sequence>MAAAVTALMVCAACAGLLVLLSSVPEPQRTRLGAALVRPRRPARRTGPVLRVPLVPLVRRPGEGSGRRNAVIALCRVLAAELRAGQPPEEALRIAAAEAGPLVGAVGDAESLRHEAERDPDLWALAYLAVCWEVAADTGAGLAEVVDALAANLTEQEEQRAEAEARTNGPRTTAIVLTCLPVAGVLMSSGLGGSPLVFLFTTPLGVVCLVCGVLLDLVGFWWALRMLRSATAPP</sequence>
<evidence type="ECO:0000313" key="9">
    <source>
        <dbReference type="Proteomes" id="UP001356095"/>
    </source>
</evidence>